<dbReference type="Gene3D" id="2.60.320.10">
    <property type="entry name" value="N-utilization substance G protein NusG, insert domain"/>
    <property type="match status" value="1"/>
</dbReference>
<dbReference type="Pfam" id="PF07009">
    <property type="entry name" value="NusG_II"/>
    <property type="match status" value="1"/>
</dbReference>
<protein>
    <submittedName>
        <fullName evidence="1">NusG domain II-containing protein</fullName>
    </submittedName>
</protein>
<evidence type="ECO:0000313" key="2">
    <source>
        <dbReference type="Proteomes" id="UP000886743"/>
    </source>
</evidence>
<dbReference type="CDD" id="cd09911">
    <property type="entry name" value="Lin0431_like"/>
    <property type="match status" value="1"/>
</dbReference>
<organism evidence="1 2">
    <name type="scientific">Candidatus Aphodoplasma excrementigallinarum</name>
    <dbReference type="NCBI Taxonomy" id="2840673"/>
    <lineage>
        <taxon>Bacteria</taxon>
        <taxon>Bacillati</taxon>
        <taxon>Bacillota</taxon>
        <taxon>Clostridia</taxon>
        <taxon>Eubacteriales</taxon>
        <taxon>Candidatus Aphodoplasma</taxon>
    </lineage>
</organism>
<reference evidence="1" key="2">
    <citation type="journal article" date="2021" name="PeerJ">
        <title>Extensive microbial diversity within the chicken gut microbiome revealed by metagenomics and culture.</title>
        <authorList>
            <person name="Gilroy R."/>
            <person name="Ravi A."/>
            <person name="Getino M."/>
            <person name="Pursley I."/>
            <person name="Horton D.L."/>
            <person name="Alikhan N.F."/>
            <person name="Baker D."/>
            <person name="Gharbi K."/>
            <person name="Hall N."/>
            <person name="Watson M."/>
            <person name="Adriaenssens E.M."/>
            <person name="Foster-Nyarko E."/>
            <person name="Jarju S."/>
            <person name="Secka A."/>
            <person name="Antonio M."/>
            <person name="Oren A."/>
            <person name="Chaudhuri R.R."/>
            <person name="La Ragione R."/>
            <person name="Hildebrand F."/>
            <person name="Pallen M.J."/>
        </authorList>
    </citation>
    <scope>NUCLEOTIDE SEQUENCE</scope>
    <source>
        <strain evidence="1">4920</strain>
    </source>
</reference>
<name>A0A9D1NH81_9FIRM</name>
<accession>A0A9D1NH81</accession>
<proteinExistence type="predicted"/>
<comment type="caution">
    <text evidence="1">The sequence shown here is derived from an EMBL/GenBank/DDBJ whole genome shotgun (WGS) entry which is preliminary data.</text>
</comment>
<gene>
    <name evidence="1" type="ORF">IAC74_05595</name>
</gene>
<dbReference type="AlphaFoldDB" id="A0A9D1NH81"/>
<evidence type="ECO:0000313" key="1">
    <source>
        <dbReference type="EMBL" id="HIV03030.1"/>
    </source>
</evidence>
<sequence>MSKWDKGLAALVLAVSVLSLVFINVFAFSGAPDAVIIELDGREYAKYSLREINSSKSIEIKSKYGYNKIELFSDGVRVAESDCPDQTDVLQGKITKPNEVIVCLPHRLVIRMTGGSSGADAVAY</sequence>
<dbReference type="EMBL" id="DVOF01000162">
    <property type="protein sequence ID" value="HIV03030.1"/>
    <property type="molecule type" value="Genomic_DNA"/>
</dbReference>
<reference evidence="1" key="1">
    <citation type="submission" date="2020-10" db="EMBL/GenBank/DDBJ databases">
        <authorList>
            <person name="Gilroy R."/>
        </authorList>
    </citation>
    <scope>NUCLEOTIDE SEQUENCE</scope>
    <source>
        <strain evidence="1">4920</strain>
    </source>
</reference>
<dbReference type="InterPro" id="IPR038690">
    <property type="entry name" value="NusG_2_sf"/>
</dbReference>
<dbReference type="Proteomes" id="UP000886743">
    <property type="component" value="Unassembled WGS sequence"/>
</dbReference>